<comment type="caution">
    <text evidence="1">The sequence shown here is derived from an EMBL/GenBank/DDBJ whole genome shotgun (WGS) entry which is preliminary data.</text>
</comment>
<evidence type="ECO:0000313" key="1">
    <source>
        <dbReference type="EMBL" id="MPN37545.1"/>
    </source>
</evidence>
<gene>
    <name evidence="1" type="ORF">SDC9_185065</name>
</gene>
<reference evidence="1" key="1">
    <citation type="submission" date="2019-08" db="EMBL/GenBank/DDBJ databases">
        <authorList>
            <person name="Kucharzyk K."/>
            <person name="Murdoch R.W."/>
            <person name="Higgins S."/>
            <person name="Loffler F."/>
        </authorList>
    </citation>
    <scope>NUCLEOTIDE SEQUENCE</scope>
</reference>
<organism evidence="1">
    <name type="scientific">bioreactor metagenome</name>
    <dbReference type="NCBI Taxonomy" id="1076179"/>
    <lineage>
        <taxon>unclassified sequences</taxon>
        <taxon>metagenomes</taxon>
        <taxon>ecological metagenomes</taxon>
    </lineage>
</organism>
<proteinExistence type="predicted"/>
<dbReference type="AlphaFoldDB" id="A0A645HET5"/>
<name>A0A645HET5_9ZZZZ</name>
<dbReference type="EMBL" id="VSSQ01092256">
    <property type="protein sequence ID" value="MPN37545.1"/>
    <property type="molecule type" value="Genomic_DNA"/>
</dbReference>
<accession>A0A645HET5</accession>
<protein>
    <submittedName>
        <fullName evidence="1">Uncharacterized protein</fullName>
    </submittedName>
</protein>
<sequence length="62" mass="6712">MHLGGQVVVDDVHHLLEGFHHAYLESSLLQVLGHLQTDEAAADDHCAFGGGTVDFLFDLVDV</sequence>